<dbReference type="PANTHER" id="PTHR45648">
    <property type="entry name" value="GDSL LIPASE/ACYLHYDROLASE FAMILY PROTEIN (AFU_ORTHOLOGUE AFUA_4G14700)"/>
    <property type="match status" value="1"/>
</dbReference>
<evidence type="ECO:0000313" key="7">
    <source>
        <dbReference type="EMBL" id="VVE75698.1"/>
    </source>
</evidence>
<dbReference type="PROSITE" id="PS51208">
    <property type="entry name" value="AUTOTRANSPORTER"/>
    <property type="match status" value="1"/>
</dbReference>
<dbReference type="RefSeq" id="WP_150808078.1">
    <property type="nucleotide sequence ID" value="NZ_CABPSR010000001.1"/>
</dbReference>
<dbReference type="CDD" id="cd01847">
    <property type="entry name" value="Triacylglycerol_lipase_like"/>
    <property type="match status" value="1"/>
</dbReference>
<feature type="signal peptide" evidence="5">
    <location>
        <begin position="1"/>
        <end position="24"/>
    </location>
</feature>
<feature type="domain" description="Autotransporter" evidence="6">
    <location>
        <begin position="333"/>
        <end position="606"/>
    </location>
</feature>
<organism evidence="7 8">
    <name type="scientific">Pandoraea sputorum</name>
    <dbReference type="NCBI Taxonomy" id="93222"/>
    <lineage>
        <taxon>Bacteria</taxon>
        <taxon>Pseudomonadati</taxon>
        <taxon>Pseudomonadota</taxon>
        <taxon>Betaproteobacteria</taxon>
        <taxon>Burkholderiales</taxon>
        <taxon>Burkholderiaceae</taxon>
        <taxon>Pandoraea</taxon>
    </lineage>
</organism>
<evidence type="ECO:0000256" key="5">
    <source>
        <dbReference type="SAM" id="SignalP"/>
    </source>
</evidence>
<keyword evidence="2 5" id="KW-0732">Signal</keyword>
<proteinExistence type="inferred from homology"/>
<feature type="active site" evidence="4">
    <location>
        <position position="282"/>
    </location>
</feature>
<feature type="active site" description="Nucleophile" evidence="4">
    <location>
        <position position="37"/>
    </location>
</feature>
<feature type="chain" id="PRO_5022677789" evidence="5">
    <location>
        <begin position="25"/>
        <end position="613"/>
    </location>
</feature>
<dbReference type="InterPro" id="IPR001087">
    <property type="entry name" value="GDSL"/>
</dbReference>
<gene>
    <name evidence="7" type="primary">lip-1</name>
    <name evidence="7" type="ORF">PSP31121_00575</name>
</gene>
<dbReference type="GO" id="GO:0004806">
    <property type="term" value="F:triacylglycerol lipase activity"/>
    <property type="evidence" value="ECO:0007669"/>
    <property type="project" value="UniProtKB-EC"/>
</dbReference>
<evidence type="ECO:0000256" key="2">
    <source>
        <dbReference type="ARBA" id="ARBA00022729"/>
    </source>
</evidence>
<reference evidence="7 8" key="1">
    <citation type="submission" date="2019-08" db="EMBL/GenBank/DDBJ databases">
        <authorList>
            <person name="Peeters C."/>
        </authorList>
    </citation>
    <scope>NUCLEOTIDE SEQUENCE [LARGE SCALE GENOMIC DNA]</scope>
    <source>
        <strain evidence="7 8">LMG 31121</strain>
    </source>
</reference>
<evidence type="ECO:0000313" key="8">
    <source>
        <dbReference type="Proteomes" id="UP000335538"/>
    </source>
</evidence>
<dbReference type="InterPro" id="IPR005546">
    <property type="entry name" value="Autotransporte_beta"/>
</dbReference>
<accession>A0A5E5AQY0</accession>
<dbReference type="InterPro" id="IPR036514">
    <property type="entry name" value="SGNH_hydro_sf"/>
</dbReference>
<evidence type="ECO:0000259" key="6">
    <source>
        <dbReference type="PROSITE" id="PS51208"/>
    </source>
</evidence>
<keyword evidence="3 7" id="KW-0378">Hydrolase</keyword>
<evidence type="ECO:0000256" key="3">
    <source>
        <dbReference type="ARBA" id="ARBA00022801"/>
    </source>
</evidence>
<sequence>MMSRHRSLCALMSLVTLTAAPAMAHSLYSKTVFFGDSLTDQGYYSPLIPGSKQGTAGRFTTNPGWVWAQYVADYYGTSTTANGNGQDGDNYAAGGARAGTDSTGAIGSTPSLKTQTTNYLAAHGGKADSNALYSVWGGANDLATIKTPAQAPAVIGASVADMVGIVATLQNAGAQYIVVPTQPDIGLTPLFRQQGSAAMAEGTELASTYNDALFGGIASAGLKVIPVDTFHLLQEIVSNPSMYGFVNVTGTACNPATAPSSLMCGPQDYVTPDAAQTFVFADAVHPSAATHAILAQYTLSVLEAPRLQQVLTRSAQTIGRSRVDQVSSHRYGPVADGLSWWGGARGDVQRENAAAYDGGAPSGLFGLDWAHGGTLLGGFAGFGRLNANFGDDRGSFTQKDTTVGLFSGWYGDRAWVNSQLSYTWLSYNVNRKVQLGPATRTHSGSPGGSNLTAALNAGYEFGAEGGFRHGPIASLIWQSVKIDGYTESAAPGTLATALGYTGQEAVSTVGRIGWQARIDSHAVKPYVQVTYDHEFSGGTQASAWLQSMPQVGTYRVPGLALNRDSASVVVGARAQIFGMQTNVGVQSNFRLSSSDGQGRALDLTAFATCTAAI</sequence>
<evidence type="ECO:0000256" key="4">
    <source>
        <dbReference type="PIRSR" id="PIRSR037375-1"/>
    </source>
</evidence>
<dbReference type="Proteomes" id="UP000335538">
    <property type="component" value="Unassembled WGS sequence"/>
</dbReference>
<comment type="similarity">
    <text evidence="1">Belongs to the 'GDSL' lipolytic enzyme family.</text>
</comment>
<name>A0A5E5AQY0_9BURK</name>
<dbReference type="AlphaFoldDB" id="A0A5E5AQY0"/>
<dbReference type="InterPro" id="IPR036709">
    <property type="entry name" value="Autotransporte_beta_dom_sf"/>
</dbReference>
<dbReference type="SMART" id="SM00869">
    <property type="entry name" value="Autotransporter"/>
    <property type="match status" value="1"/>
</dbReference>
<dbReference type="Pfam" id="PF03797">
    <property type="entry name" value="Autotransporter"/>
    <property type="match status" value="1"/>
</dbReference>
<dbReference type="InterPro" id="IPR051058">
    <property type="entry name" value="GDSL_Est/Lipase"/>
</dbReference>
<dbReference type="InterPro" id="IPR017186">
    <property type="entry name" value="Lipase_autotranspt_EstA"/>
</dbReference>
<dbReference type="Pfam" id="PF00657">
    <property type="entry name" value="Lipase_GDSL"/>
    <property type="match status" value="1"/>
</dbReference>
<dbReference type="Gene3D" id="3.40.50.1110">
    <property type="entry name" value="SGNH hydrolase"/>
    <property type="match status" value="1"/>
</dbReference>
<dbReference type="PIRSF" id="PIRSF037375">
    <property type="entry name" value="Autotrns_EstA"/>
    <property type="match status" value="1"/>
</dbReference>
<dbReference type="SUPFAM" id="SSF103515">
    <property type="entry name" value="Autotransporter"/>
    <property type="match status" value="1"/>
</dbReference>
<dbReference type="SUPFAM" id="SSF52266">
    <property type="entry name" value="SGNH hydrolase"/>
    <property type="match status" value="1"/>
</dbReference>
<dbReference type="EMBL" id="CABPSR010000001">
    <property type="protein sequence ID" value="VVE75698.1"/>
    <property type="molecule type" value="Genomic_DNA"/>
</dbReference>
<protein>
    <submittedName>
        <fullName evidence="7">Lipase 1</fullName>
        <ecNumber evidence="7">3.1.1.3</ecNumber>
    </submittedName>
</protein>
<feature type="active site" evidence="4">
    <location>
        <position position="285"/>
    </location>
</feature>
<dbReference type="PANTHER" id="PTHR45648:SF22">
    <property type="entry name" value="GDSL LIPASE_ACYLHYDROLASE FAMILY PROTEIN (AFU_ORTHOLOGUE AFUA_4G14700)"/>
    <property type="match status" value="1"/>
</dbReference>
<dbReference type="Gene3D" id="2.40.128.130">
    <property type="entry name" value="Autotransporter beta-domain"/>
    <property type="match status" value="1"/>
</dbReference>
<evidence type="ECO:0000256" key="1">
    <source>
        <dbReference type="ARBA" id="ARBA00008668"/>
    </source>
</evidence>
<dbReference type="EC" id="3.1.1.3" evidence="7"/>